<organism evidence="2 3">
    <name type="scientific">Alicyclobacillus vulcanalis</name>
    <dbReference type="NCBI Taxonomy" id="252246"/>
    <lineage>
        <taxon>Bacteria</taxon>
        <taxon>Bacillati</taxon>
        <taxon>Bacillota</taxon>
        <taxon>Bacilli</taxon>
        <taxon>Bacillales</taxon>
        <taxon>Alicyclobacillaceae</taxon>
        <taxon>Alicyclobacillus</taxon>
    </lineage>
</organism>
<accession>A0A1N7P165</accession>
<reference evidence="3" key="1">
    <citation type="submission" date="2017-01" db="EMBL/GenBank/DDBJ databases">
        <authorList>
            <person name="Varghese N."/>
            <person name="Submissions S."/>
        </authorList>
    </citation>
    <scope>NUCLEOTIDE SEQUENCE [LARGE SCALE GENOMIC DNA]</scope>
    <source>
        <strain evidence="3">DSM 16176</strain>
    </source>
</reference>
<evidence type="ECO:0000256" key="1">
    <source>
        <dbReference type="SAM" id="SignalP"/>
    </source>
</evidence>
<dbReference type="EMBL" id="FTOO01000010">
    <property type="protein sequence ID" value="SIT04179.1"/>
    <property type="molecule type" value="Genomic_DNA"/>
</dbReference>
<protein>
    <recommendedName>
        <fullName evidence="4">Lipoprotein</fullName>
    </recommendedName>
</protein>
<proteinExistence type="predicted"/>
<evidence type="ECO:0008006" key="4">
    <source>
        <dbReference type="Google" id="ProtNLM"/>
    </source>
</evidence>
<dbReference type="STRING" id="252246.SAMN05421799_110136"/>
<dbReference type="AlphaFoldDB" id="A0A1N7P165"/>
<dbReference type="PROSITE" id="PS51257">
    <property type="entry name" value="PROKAR_LIPOPROTEIN"/>
    <property type="match status" value="1"/>
</dbReference>
<gene>
    <name evidence="2" type="ORF">SAMN05421799_110136</name>
</gene>
<dbReference type="OrthoDB" id="2991518at2"/>
<evidence type="ECO:0000313" key="2">
    <source>
        <dbReference type="EMBL" id="SIT04179.1"/>
    </source>
</evidence>
<keyword evidence="3" id="KW-1185">Reference proteome</keyword>
<name>A0A1N7P165_9BACL</name>
<feature type="signal peptide" evidence="1">
    <location>
        <begin position="1"/>
        <end position="19"/>
    </location>
</feature>
<dbReference type="SUPFAM" id="SSF82171">
    <property type="entry name" value="DPP6 N-terminal domain-like"/>
    <property type="match status" value="1"/>
</dbReference>
<feature type="chain" id="PRO_5038960425" description="Lipoprotein" evidence="1">
    <location>
        <begin position="20"/>
        <end position="319"/>
    </location>
</feature>
<dbReference type="Proteomes" id="UP000186156">
    <property type="component" value="Unassembled WGS sequence"/>
</dbReference>
<keyword evidence="1" id="KW-0732">Signal</keyword>
<sequence length="319" mass="34922">MLCSSARKARWATAVTACAALCLVTACGTPPRPANAVIIPGPASADERVIDDPVDQRFVLYDAKKKMAVSWTNVSNEFVYNFNTLSDLYTVGNSLTNHFSIVQLQNGRAVTVYTLPDAAHDAIFPLAADGQNAFFLLVHYRDDGSEAWRHIVRWDPATRTLQAFAHVEGAIVQGALAGSTLYFTVLRPDRAVWLYRLPAANFNAEPQLVSTHWTDDPLLVYEGKLVKVVDHQFVFDTIRLPVGAVNVLTPQGVLVQFDDDPKSLTTRADVNQLSDGRHLGGATSVEGFEWTANGVQLDCDGHVETVRWGDARGAEENPS</sequence>
<dbReference type="RefSeq" id="WP_076348375.1">
    <property type="nucleotide sequence ID" value="NZ_FTOO01000010.1"/>
</dbReference>
<evidence type="ECO:0000313" key="3">
    <source>
        <dbReference type="Proteomes" id="UP000186156"/>
    </source>
</evidence>